<dbReference type="Gramene" id="FCD_00024076-RA">
    <property type="protein sequence ID" value="FCD_00024076-RA:cds"/>
    <property type="gene ID" value="FCD_00024076"/>
</dbReference>
<sequence length="82" mass="9022">MRVRGFVDRLSRILFSVSESVLHRRFLSLLQKRWFLRSTPSPVLVLGSDDLDSQGEAWRGGIWAAPAGEIATGNARWGGGPG</sequence>
<dbReference type="AlphaFoldDB" id="A0AA88ATX2"/>
<evidence type="ECO:0000313" key="1">
    <source>
        <dbReference type="EMBL" id="GMN47856.1"/>
    </source>
</evidence>
<dbReference type="EMBL" id="BTGU01000026">
    <property type="protein sequence ID" value="GMN47856.1"/>
    <property type="molecule type" value="Genomic_DNA"/>
</dbReference>
<reference evidence="1" key="1">
    <citation type="submission" date="2023-07" db="EMBL/GenBank/DDBJ databases">
        <title>draft genome sequence of fig (Ficus carica).</title>
        <authorList>
            <person name="Takahashi T."/>
            <person name="Nishimura K."/>
        </authorList>
    </citation>
    <scope>NUCLEOTIDE SEQUENCE</scope>
</reference>
<dbReference type="Proteomes" id="UP001187192">
    <property type="component" value="Unassembled WGS sequence"/>
</dbReference>
<comment type="caution">
    <text evidence="1">The sequence shown here is derived from an EMBL/GenBank/DDBJ whole genome shotgun (WGS) entry which is preliminary data.</text>
</comment>
<proteinExistence type="predicted"/>
<accession>A0AA88ATX2</accession>
<evidence type="ECO:0000313" key="2">
    <source>
        <dbReference type="Proteomes" id="UP001187192"/>
    </source>
</evidence>
<protein>
    <submittedName>
        <fullName evidence="1">Uncharacterized protein</fullName>
    </submittedName>
</protein>
<organism evidence="1 2">
    <name type="scientific">Ficus carica</name>
    <name type="common">Common fig</name>
    <dbReference type="NCBI Taxonomy" id="3494"/>
    <lineage>
        <taxon>Eukaryota</taxon>
        <taxon>Viridiplantae</taxon>
        <taxon>Streptophyta</taxon>
        <taxon>Embryophyta</taxon>
        <taxon>Tracheophyta</taxon>
        <taxon>Spermatophyta</taxon>
        <taxon>Magnoliopsida</taxon>
        <taxon>eudicotyledons</taxon>
        <taxon>Gunneridae</taxon>
        <taxon>Pentapetalae</taxon>
        <taxon>rosids</taxon>
        <taxon>fabids</taxon>
        <taxon>Rosales</taxon>
        <taxon>Moraceae</taxon>
        <taxon>Ficeae</taxon>
        <taxon>Ficus</taxon>
    </lineage>
</organism>
<name>A0AA88ATX2_FICCA</name>
<keyword evidence="2" id="KW-1185">Reference proteome</keyword>
<gene>
    <name evidence="1" type="ORF">TIFTF001_017053</name>
</gene>